<proteinExistence type="predicted"/>
<protein>
    <recommendedName>
        <fullName evidence="3">Secreted protein</fullName>
    </recommendedName>
</protein>
<dbReference type="RefSeq" id="WP_376736036.1">
    <property type="nucleotide sequence ID" value="NZ_JAYMRP010000047.1"/>
</dbReference>
<evidence type="ECO:0000313" key="1">
    <source>
        <dbReference type="EMBL" id="MFB8777543.1"/>
    </source>
</evidence>
<evidence type="ECO:0008006" key="3">
    <source>
        <dbReference type="Google" id="ProtNLM"/>
    </source>
</evidence>
<gene>
    <name evidence="1" type="ORF">VSS16_33325</name>
</gene>
<accession>A0ABV5ELL9</accession>
<organism evidence="1 2">
    <name type="scientific">Streptomyces broussonetiae</name>
    <dbReference type="NCBI Taxonomy" id="2686304"/>
    <lineage>
        <taxon>Bacteria</taxon>
        <taxon>Bacillati</taxon>
        <taxon>Actinomycetota</taxon>
        <taxon>Actinomycetes</taxon>
        <taxon>Kitasatosporales</taxon>
        <taxon>Streptomycetaceae</taxon>
        <taxon>Streptomyces</taxon>
    </lineage>
</organism>
<evidence type="ECO:0000313" key="2">
    <source>
        <dbReference type="Proteomes" id="UP001585080"/>
    </source>
</evidence>
<dbReference type="EMBL" id="JAYMRP010000047">
    <property type="protein sequence ID" value="MFB8777543.1"/>
    <property type="molecule type" value="Genomic_DNA"/>
</dbReference>
<sequence>MTAPVGVPVAGAAGATVAVMVTSSPAVEGSGVEVTVVVVAEGPTVWLSVPVEGEKLPSPP</sequence>
<reference evidence="1 2" key="1">
    <citation type="submission" date="2024-01" db="EMBL/GenBank/DDBJ databases">
        <title>Genome mining of biosynthetic gene clusters to explore secondary metabolites of Streptomyces sp.</title>
        <authorList>
            <person name="Baig A."/>
            <person name="Ajitkumar Shintre N."/>
            <person name="Kumar H."/>
            <person name="Anbarasu A."/>
            <person name="Ramaiah S."/>
        </authorList>
    </citation>
    <scope>NUCLEOTIDE SEQUENCE [LARGE SCALE GENOMIC DNA]</scope>
    <source>
        <strain evidence="1 2">A57</strain>
    </source>
</reference>
<keyword evidence="2" id="KW-1185">Reference proteome</keyword>
<comment type="caution">
    <text evidence="1">The sequence shown here is derived from an EMBL/GenBank/DDBJ whole genome shotgun (WGS) entry which is preliminary data.</text>
</comment>
<name>A0ABV5ELL9_9ACTN</name>
<dbReference type="Proteomes" id="UP001585080">
    <property type="component" value="Unassembled WGS sequence"/>
</dbReference>